<evidence type="ECO:0000313" key="8">
    <source>
        <dbReference type="Proteomes" id="UP000799537"/>
    </source>
</evidence>
<feature type="domain" description="Flavin reductase like" evidence="6">
    <location>
        <begin position="80"/>
        <end position="239"/>
    </location>
</feature>
<evidence type="ECO:0000259" key="6">
    <source>
        <dbReference type="SMART" id="SM00903"/>
    </source>
</evidence>
<dbReference type="InterPro" id="IPR012349">
    <property type="entry name" value="Split_barrel_FMN-bd"/>
</dbReference>
<comment type="cofactor">
    <cofactor evidence="1">
        <name>FMN</name>
        <dbReference type="ChEBI" id="CHEBI:58210"/>
    </cofactor>
</comment>
<dbReference type="SMART" id="SM00903">
    <property type="entry name" value="Flavin_Reduct"/>
    <property type="match status" value="1"/>
</dbReference>
<dbReference type="Proteomes" id="UP000799537">
    <property type="component" value="Unassembled WGS sequence"/>
</dbReference>
<feature type="region of interest" description="Disordered" evidence="5">
    <location>
        <begin position="275"/>
        <end position="296"/>
    </location>
</feature>
<dbReference type="PANTHER" id="PTHR33798">
    <property type="entry name" value="FLAVOPROTEIN OXYGENASE"/>
    <property type="match status" value="1"/>
</dbReference>
<comment type="similarity">
    <text evidence="4">Belongs to the flavoredoxin family.</text>
</comment>
<dbReference type="PANTHER" id="PTHR33798:SF5">
    <property type="entry name" value="FLAVIN REDUCTASE LIKE DOMAIN-CONTAINING PROTEIN"/>
    <property type="match status" value="1"/>
</dbReference>
<sequence>MTTTSSRLAQADYSSLGGGPQPTEDYKPVRPISVTKNANPDWKYGQGATDNGSSLTKKHIEIDPYAPGRPMFHNYTLLISGIVPRPIGLTSTLSKDGKPNLAPFSYFQVVDHDPPVFVIGFSGRASGPKDTLKNLEETGECVLNVVSEHMMEAVNATSLDAPPGTSEWAISGLYKAPSSTVKPARVQESIFSIEGRLIQTVDYKTSRPSSGAHGKLAIIEGTRFWAREDAIDADGKHLDIDVLRPLGQLGDISYSRITDTFKLARSSWKAATKEHGETLKELARDGEGDKDEDKDS</sequence>
<dbReference type="SUPFAM" id="SSF50475">
    <property type="entry name" value="FMN-binding split barrel"/>
    <property type="match status" value="1"/>
</dbReference>
<dbReference type="Pfam" id="PF01613">
    <property type="entry name" value="Flavin_Reduct"/>
    <property type="match status" value="1"/>
</dbReference>
<gene>
    <name evidence="7" type="ORF">M409DRAFT_66616</name>
</gene>
<name>A0A6A6CK86_ZASCE</name>
<feature type="region of interest" description="Disordered" evidence="5">
    <location>
        <begin position="1"/>
        <end position="32"/>
    </location>
</feature>
<dbReference type="RefSeq" id="XP_033667507.1">
    <property type="nucleotide sequence ID" value="XM_033817014.1"/>
</dbReference>
<evidence type="ECO:0000256" key="3">
    <source>
        <dbReference type="ARBA" id="ARBA00022643"/>
    </source>
</evidence>
<dbReference type="EMBL" id="ML993596">
    <property type="protein sequence ID" value="KAF2166618.1"/>
    <property type="molecule type" value="Genomic_DNA"/>
</dbReference>
<evidence type="ECO:0000256" key="4">
    <source>
        <dbReference type="ARBA" id="ARBA00038054"/>
    </source>
</evidence>
<keyword evidence="3" id="KW-0288">FMN</keyword>
<protein>
    <recommendedName>
        <fullName evidence="6">Flavin reductase like domain-containing protein</fullName>
    </recommendedName>
</protein>
<keyword evidence="2" id="KW-0285">Flavoprotein</keyword>
<keyword evidence="8" id="KW-1185">Reference proteome</keyword>
<accession>A0A6A6CK86</accession>
<reference evidence="7" key="1">
    <citation type="journal article" date="2020" name="Stud. Mycol.">
        <title>101 Dothideomycetes genomes: a test case for predicting lifestyles and emergence of pathogens.</title>
        <authorList>
            <person name="Haridas S."/>
            <person name="Albert R."/>
            <person name="Binder M."/>
            <person name="Bloem J."/>
            <person name="Labutti K."/>
            <person name="Salamov A."/>
            <person name="Andreopoulos B."/>
            <person name="Baker S."/>
            <person name="Barry K."/>
            <person name="Bills G."/>
            <person name="Bluhm B."/>
            <person name="Cannon C."/>
            <person name="Castanera R."/>
            <person name="Culley D."/>
            <person name="Daum C."/>
            <person name="Ezra D."/>
            <person name="Gonzalez J."/>
            <person name="Henrissat B."/>
            <person name="Kuo A."/>
            <person name="Liang C."/>
            <person name="Lipzen A."/>
            <person name="Lutzoni F."/>
            <person name="Magnuson J."/>
            <person name="Mondo S."/>
            <person name="Nolan M."/>
            <person name="Ohm R."/>
            <person name="Pangilinan J."/>
            <person name="Park H.-J."/>
            <person name="Ramirez L."/>
            <person name="Alfaro M."/>
            <person name="Sun H."/>
            <person name="Tritt A."/>
            <person name="Yoshinaga Y."/>
            <person name="Zwiers L.-H."/>
            <person name="Turgeon B."/>
            <person name="Goodwin S."/>
            <person name="Spatafora J."/>
            <person name="Crous P."/>
            <person name="Grigoriev I."/>
        </authorList>
    </citation>
    <scope>NUCLEOTIDE SEQUENCE</scope>
    <source>
        <strain evidence="7">ATCC 36951</strain>
    </source>
</reference>
<dbReference type="AlphaFoldDB" id="A0A6A6CK86"/>
<evidence type="ECO:0000256" key="2">
    <source>
        <dbReference type="ARBA" id="ARBA00022630"/>
    </source>
</evidence>
<evidence type="ECO:0000256" key="5">
    <source>
        <dbReference type="SAM" id="MobiDB-lite"/>
    </source>
</evidence>
<dbReference type="GeneID" id="54570286"/>
<dbReference type="InterPro" id="IPR002563">
    <property type="entry name" value="Flavin_Rdtase-like_dom"/>
</dbReference>
<organism evidence="7 8">
    <name type="scientific">Zasmidium cellare ATCC 36951</name>
    <dbReference type="NCBI Taxonomy" id="1080233"/>
    <lineage>
        <taxon>Eukaryota</taxon>
        <taxon>Fungi</taxon>
        <taxon>Dikarya</taxon>
        <taxon>Ascomycota</taxon>
        <taxon>Pezizomycotina</taxon>
        <taxon>Dothideomycetes</taxon>
        <taxon>Dothideomycetidae</taxon>
        <taxon>Mycosphaerellales</taxon>
        <taxon>Mycosphaerellaceae</taxon>
        <taxon>Zasmidium</taxon>
    </lineage>
</organism>
<evidence type="ECO:0000256" key="1">
    <source>
        <dbReference type="ARBA" id="ARBA00001917"/>
    </source>
</evidence>
<dbReference type="GO" id="GO:0010181">
    <property type="term" value="F:FMN binding"/>
    <property type="evidence" value="ECO:0007669"/>
    <property type="project" value="InterPro"/>
</dbReference>
<proteinExistence type="inferred from homology"/>
<dbReference type="OrthoDB" id="10250990at2759"/>
<evidence type="ECO:0000313" key="7">
    <source>
        <dbReference type="EMBL" id="KAF2166618.1"/>
    </source>
</evidence>
<dbReference type="Gene3D" id="2.30.110.10">
    <property type="entry name" value="Electron Transport, Fmn-binding Protein, Chain A"/>
    <property type="match status" value="1"/>
</dbReference>